<dbReference type="EMBL" id="HBFB01022490">
    <property type="protein sequence ID" value="CAD8685981.1"/>
    <property type="molecule type" value="Transcribed_RNA"/>
</dbReference>
<feature type="region of interest" description="Disordered" evidence="1">
    <location>
        <begin position="111"/>
        <end position="168"/>
    </location>
</feature>
<dbReference type="AlphaFoldDB" id="A0A7S0WUW9"/>
<reference evidence="2" key="1">
    <citation type="submission" date="2021-01" db="EMBL/GenBank/DDBJ databases">
        <authorList>
            <person name="Corre E."/>
            <person name="Pelletier E."/>
            <person name="Niang G."/>
            <person name="Scheremetjew M."/>
            <person name="Finn R."/>
            <person name="Kale V."/>
            <person name="Holt S."/>
            <person name="Cochrane G."/>
            <person name="Meng A."/>
            <person name="Brown T."/>
            <person name="Cohen L."/>
        </authorList>
    </citation>
    <scope>NUCLEOTIDE SEQUENCE</scope>
    <source>
        <strain evidence="2">SAG 11-49</strain>
    </source>
</reference>
<evidence type="ECO:0000256" key="1">
    <source>
        <dbReference type="SAM" id="MobiDB-lite"/>
    </source>
</evidence>
<name>A0A7S0WUW9_9CHLO</name>
<evidence type="ECO:0000313" key="2">
    <source>
        <dbReference type="EMBL" id="CAD8685981.1"/>
    </source>
</evidence>
<accession>A0A7S0WUW9</accession>
<organism evidence="2">
    <name type="scientific">Chlamydomonas leiostraca</name>
    <dbReference type="NCBI Taxonomy" id="1034604"/>
    <lineage>
        <taxon>Eukaryota</taxon>
        <taxon>Viridiplantae</taxon>
        <taxon>Chlorophyta</taxon>
        <taxon>core chlorophytes</taxon>
        <taxon>Chlorophyceae</taxon>
        <taxon>CS clade</taxon>
        <taxon>Chlamydomonadales</taxon>
        <taxon>Chlamydomonadaceae</taxon>
        <taxon>Chlamydomonas</taxon>
    </lineage>
</organism>
<proteinExistence type="predicted"/>
<protein>
    <submittedName>
        <fullName evidence="2">Uncharacterized protein</fullName>
    </submittedName>
</protein>
<gene>
    <name evidence="2" type="ORF">CLEI1391_LOCUS12656</name>
</gene>
<feature type="region of interest" description="Disordered" evidence="1">
    <location>
        <begin position="1"/>
        <end position="28"/>
    </location>
</feature>
<sequence>MGSLVPGWDETPGLVPKGLQEFDETDEGPKGYFAKLQSMRSMRHSEDSAATGTAAATAAAVTAAGTCYHPVATGGLRHVELPGGGAKLTPGDAHSKMNKCQSERVPDLSRYSMDKNKSTGPVLGRLSSRASVPATDWEQELDSLRGDRPLGRTSLGRTSTDNDPHHLEADHHQEGWWARMDHGALNAPVEVEDSEAAREVARKSSFVPQFNVTGTHLH</sequence>